<proteinExistence type="inferred from homology"/>
<evidence type="ECO:0000256" key="1">
    <source>
        <dbReference type="ARBA" id="ARBA00008987"/>
    </source>
</evidence>
<name>E9E2C1_METAQ</name>
<organism evidence="6">
    <name type="scientific">Metarhizium acridum (strain CQMa 102)</name>
    <dbReference type="NCBI Taxonomy" id="655827"/>
    <lineage>
        <taxon>Eukaryota</taxon>
        <taxon>Fungi</taxon>
        <taxon>Dikarya</taxon>
        <taxon>Ascomycota</taxon>
        <taxon>Pezizomycotina</taxon>
        <taxon>Sordariomycetes</taxon>
        <taxon>Hypocreomycetidae</taxon>
        <taxon>Hypocreales</taxon>
        <taxon>Clavicipitaceae</taxon>
        <taxon>Metarhizium</taxon>
    </lineage>
</organism>
<dbReference type="Proteomes" id="UP000002499">
    <property type="component" value="Unassembled WGS sequence"/>
</dbReference>
<dbReference type="InParanoid" id="E9E2C1"/>
<feature type="transmembrane region" description="Helical" evidence="3">
    <location>
        <begin position="42"/>
        <end position="60"/>
    </location>
</feature>
<dbReference type="InterPro" id="IPR017937">
    <property type="entry name" value="Thioredoxin_CS"/>
</dbReference>
<comment type="similarity">
    <text evidence="1">Belongs to the thioredoxin family.</text>
</comment>
<sequence>MPDPCLVGMQVNYCGAVWTIVAVFCGAGINSVSSYLLDNGHVQYIIWAVVIILILGPILLQDRSPIPETSSNVRKISELSELKSLLSSTTYVVVDFYADWCPPCRAIAPNFSKLADEYASKGQLAFAKVNVDHCKGVAKHYKITAMPTFLFFKDGEPTSVVVQSNKHSTSTKIPKDGVVERIQGADVTLLRSTVQALAETAQR</sequence>
<dbReference type="CDD" id="cd02947">
    <property type="entry name" value="TRX_family"/>
    <property type="match status" value="1"/>
</dbReference>
<gene>
    <name evidence="5" type="ORF">MAC_04019</name>
</gene>
<dbReference type="Gene3D" id="3.40.30.10">
    <property type="entry name" value="Glutaredoxin"/>
    <property type="match status" value="1"/>
</dbReference>
<dbReference type="KEGG" id="maw:19248330"/>
<dbReference type="eggNOG" id="KOG0908">
    <property type="taxonomic scope" value="Eukaryota"/>
</dbReference>
<dbReference type="PROSITE" id="PS51352">
    <property type="entry name" value="THIOREDOXIN_2"/>
    <property type="match status" value="1"/>
</dbReference>
<dbReference type="GeneID" id="19248330"/>
<dbReference type="OrthoDB" id="19690at2759"/>
<evidence type="ECO:0000313" key="6">
    <source>
        <dbReference type="Proteomes" id="UP000002499"/>
    </source>
</evidence>
<dbReference type="Pfam" id="PF00085">
    <property type="entry name" value="Thioredoxin"/>
    <property type="match status" value="1"/>
</dbReference>
<keyword evidence="6" id="KW-1185">Reference proteome</keyword>
<dbReference type="HOGENOM" id="CLU_090389_14_0_1"/>
<feature type="transmembrane region" description="Helical" evidence="3">
    <location>
        <begin position="12"/>
        <end position="36"/>
    </location>
</feature>
<protein>
    <submittedName>
        <fullName evidence="5">Thioredoxin I</fullName>
    </submittedName>
</protein>
<accession>E9E2C1</accession>
<feature type="domain" description="Thioredoxin" evidence="4">
    <location>
        <begin position="60"/>
        <end position="187"/>
    </location>
</feature>
<reference evidence="5 6" key="1">
    <citation type="journal article" date="2011" name="PLoS Genet.">
        <title>Genome sequencing and comparative transcriptomics of the model entomopathogenic fungi Metarhizium anisopliae and M. acridum.</title>
        <authorList>
            <person name="Gao Q."/>
            <person name="Jin K."/>
            <person name="Ying S.H."/>
            <person name="Zhang Y."/>
            <person name="Xiao G."/>
            <person name="Shang Y."/>
            <person name="Duan Z."/>
            <person name="Hu X."/>
            <person name="Xie X.Q."/>
            <person name="Zhou G."/>
            <person name="Peng G."/>
            <person name="Luo Z."/>
            <person name="Huang W."/>
            <person name="Wang B."/>
            <person name="Fang W."/>
            <person name="Wang S."/>
            <person name="Zhong Y."/>
            <person name="Ma L.J."/>
            <person name="St Leger R.J."/>
            <person name="Zhao G.P."/>
            <person name="Pei Y."/>
            <person name="Feng M.G."/>
            <person name="Xia Y."/>
            <person name="Wang C."/>
        </authorList>
    </citation>
    <scope>NUCLEOTIDE SEQUENCE [LARGE SCALE GENOMIC DNA]</scope>
    <source>
        <strain evidence="5 6">CQMa 102</strain>
    </source>
</reference>
<dbReference type="PROSITE" id="PS00194">
    <property type="entry name" value="THIOREDOXIN_1"/>
    <property type="match status" value="1"/>
</dbReference>
<dbReference type="PANTHER" id="PTHR46115">
    <property type="entry name" value="THIOREDOXIN-LIKE PROTEIN 1"/>
    <property type="match status" value="1"/>
</dbReference>
<evidence type="ECO:0000256" key="2">
    <source>
        <dbReference type="ARBA" id="ARBA00023157"/>
    </source>
</evidence>
<keyword evidence="2" id="KW-1015">Disulfide bond</keyword>
<evidence type="ECO:0000259" key="4">
    <source>
        <dbReference type="PROSITE" id="PS51352"/>
    </source>
</evidence>
<dbReference type="STRING" id="655827.E9E2C1"/>
<keyword evidence="3" id="KW-0812">Transmembrane</keyword>
<dbReference type="InterPro" id="IPR013766">
    <property type="entry name" value="Thioredoxin_domain"/>
</dbReference>
<dbReference type="PRINTS" id="PR00421">
    <property type="entry name" value="THIOREDOXIN"/>
</dbReference>
<keyword evidence="3" id="KW-1133">Transmembrane helix</keyword>
<dbReference type="AlphaFoldDB" id="E9E2C1"/>
<dbReference type="EMBL" id="GL698494">
    <property type="protein sequence ID" value="EFY90037.1"/>
    <property type="molecule type" value="Genomic_DNA"/>
</dbReference>
<evidence type="ECO:0000313" key="5">
    <source>
        <dbReference type="EMBL" id="EFY90037.1"/>
    </source>
</evidence>
<keyword evidence="3" id="KW-0472">Membrane</keyword>
<dbReference type="InterPro" id="IPR036249">
    <property type="entry name" value="Thioredoxin-like_sf"/>
</dbReference>
<evidence type="ECO:0000256" key="3">
    <source>
        <dbReference type="SAM" id="Phobius"/>
    </source>
</evidence>
<dbReference type="SUPFAM" id="SSF52833">
    <property type="entry name" value="Thioredoxin-like"/>
    <property type="match status" value="1"/>
</dbReference>